<comment type="caution">
    <text evidence="1">The sequence shown here is derived from an EMBL/GenBank/DDBJ whole genome shotgun (WGS) entry which is preliminary data.</text>
</comment>
<accession>A0A4Y2T160</accession>
<dbReference type="Proteomes" id="UP000499080">
    <property type="component" value="Unassembled WGS sequence"/>
</dbReference>
<reference evidence="1 2" key="1">
    <citation type="journal article" date="2019" name="Sci. Rep.">
        <title>Orb-weaving spider Araneus ventricosus genome elucidates the spidroin gene catalogue.</title>
        <authorList>
            <person name="Kono N."/>
            <person name="Nakamura H."/>
            <person name="Ohtoshi R."/>
            <person name="Moran D.A.P."/>
            <person name="Shinohara A."/>
            <person name="Yoshida Y."/>
            <person name="Fujiwara M."/>
            <person name="Mori M."/>
            <person name="Tomita M."/>
            <person name="Arakawa K."/>
        </authorList>
    </citation>
    <scope>NUCLEOTIDE SEQUENCE [LARGE SCALE GENOMIC DNA]</scope>
</reference>
<name>A0A4Y2T160_ARAVE</name>
<evidence type="ECO:0000313" key="1">
    <source>
        <dbReference type="EMBL" id="GBN94332.1"/>
    </source>
</evidence>
<dbReference type="EMBL" id="BGPR01025440">
    <property type="protein sequence ID" value="GBN94332.1"/>
    <property type="molecule type" value="Genomic_DNA"/>
</dbReference>
<proteinExistence type="predicted"/>
<gene>
    <name evidence="1" type="ORF">AVEN_47723_1</name>
</gene>
<keyword evidence="2" id="KW-1185">Reference proteome</keyword>
<dbReference type="AlphaFoldDB" id="A0A4Y2T160"/>
<organism evidence="1 2">
    <name type="scientific">Araneus ventricosus</name>
    <name type="common">Orbweaver spider</name>
    <name type="synonym">Epeira ventricosa</name>
    <dbReference type="NCBI Taxonomy" id="182803"/>
    <lineage>
        <taxon>Eukaryota</taxon>
        <taxon>Metazoa</taxon>
        <taxon>Ecdysozoa</taxon>
        <taxon>Arthropoda</taxon>
        <taxon>Chelicerata</taxon>
        <taxon>Arachnida</taxon>
        <taxon>Araneae</taxon>
        <taxon>Araneomorphae</taxon>
        <taxon>Entelegynae</taxon>
        <taxon>Araneoidea</taxon>
        <taxon>Araneidae</taxon>
        <taxon>Araneus</taxon>
    </lineage>
</organism>
<evidence type="ECO:0000313" key="2">
    <source>
        <dbReference type="Proteomes" id="UP000499080"/>
    </source>
</evidence>
<sequence length="178" mass="20381">MDEYNNFHHRALGTYANAITQVERHWYILLFHIVTMVVEAFVPSVNQSMETGIEEIRVQVAEPLNEGVLHFHIDSKMATCQVLLQRSEEMKITGCEIRTVARVFQCLCGGRARQCRVSRPIFVTLHSLRKLPLVDDEFKLGMFSLNANTLLHFSLQSPTMYPSTAASSNRDFRASRHN</sequence>
<protein>
    <submittedName>
        <fullName evidence="1">Uncharacterized protein</fullName>
    </submittedName>
</protein>